<dbReference type="EMBL" id="CABFNO020001547">
    <property type="protein sequence ID" value="CAG9998639.1"/>
    <property type="molecule type" value="Genomic_DNA"/>
</dbReference>
<keyword evidence="3" id="KW-1185">Reference proteome</keyword>
<dbReference type="Proteomes" id="UP000754883">
    <property type="component" value="Unassembled WGS sequence"/>
</dbReference>
<dbReference type="GO" id="GO:0051015">
    <property type="term" value="F:actin filament binding"/>
    <property type="evidence" value="ECO:0007669"/>
    <property type="project" value="TreeGrafter"/>
</dbReference>
<evidence type="ECO:0000313" key="2">
    <source>
        <dbReference type="EMBL" id="CAG9998639.1"/>
    </source>
</evidence>
<dbReference type="InterPro" id="IPR001303">
    <property type="entry name" value="Aldolase_II/adducin_N"/>
</dbReference>
<accession>A0A9N9UPN8</accession>
<comment type="caution">
    <text evidence="2">The sequence shown here is derived from an EMBL/GenBank/DDBJ whole genome shotgun (WGS) entry which is preliminary data.</text>
</comment>
<proteinExistence type="predicted"/>
<sequence>MSAVISATPELAAHSLAPSPAPKLNGEPLRSKKYFDQRSAQEMDQHLRTPERTLQETLACACRLIAAKQEDAGLAGQISARSQRGEGFYWTLRFGLGWEEAQPEDFIEVDGDLNTVTGTGMANPATRFHLWVYAARSDVQSIIHTHSPWVQSLVAARQPLVVAQMDMTPLYDDCAFLADWPGVPIADQEGVIITGALGNKRSIVLAHHGMLTAGSTIQEATYRCVTLERAARIQVRAAPYGPLTPVDGDLAREAGGYLMRPRIVNATFEYWLRQTRPIAPLKVE</sequence>
<dbReference type="PANTHER" id="PTHR10672">
    <property type="entry name" value="ADDUCIN"/>
    <property type="match status" value="1"/>
</dbReference>
<dbReference type="OrthoDB" id="3238794at2759"/>
<dbReference type="PANTHER" id="PTHR10672:SF3">
    <property type="entry name" value="PROTEIN HU-LI TAI SHAO"/>
    <property type="match status" value="1"/>
</dbReference>
<name>A0A9N9UPN8_9HYPO</name>
<dbReference type="InterPro" id="IPR036409">
    <property type="entry name" value="Aldolase_II/adducin_N_sf"/>
</dbReference>
<dbReference type="Pfam" id="PF00596">
    <property type="entry name" value="Aldolase_II"/>
    <property type="match status" value="1"/>
</dbReference>
<dbReference type="GO" id="GO:0005856">
    <property type="term" value="C:cytoskeleton"/>
    <property type="evidence" value="ECO:0007669"/>
    <property type="project" value="TreeGrafter"/>
</dbReference>
<evidence type="ECO:0000313" key="3">
    <source>
        <dbReference type="Proteomes" id="UP000754883"/>
    </source>
</evidence>
<feature type="domain" description="Class II aldolase/adducin N-terminal" evidence="1">
    <location>
        <begin position="56"/>
        <end position="235"/>
    </location>
</feature>
<organism evidence="2 3">
    <name type="scientific">Clonostachys byssicola</name>
    <dbReference type="NCBI Taxonomy" id="160290"/>
    <lineage>
        <taxon>Eukaryota</taxon>
        <taxon>Fungi</taxon>
        <taxon>Dikarya</taxon>
        <taxon>Ascomycota</taxon>
        <taxon>Pezizomycotina</taxon>
        <taxon>Sordariomycetes</taxon>
        <taxon>Hypocreomycetidae</taxon>
        <taxon>Hypocreales</taxon>
        <taxon>Bionectriaceae</taxon>
        <taxon>Clonostachys</taxon>
    </lineage>
</organism>
<dbReference type="NCBIfam" id="NF005484">
    <property type="entry name" value="PRK07090.1"/>
    <property type="match status" value="1"/>
</dbReference>
<dbReference type="AlphaFoldDB" id="A0A9N9UPN8"/>
<evidence type="ECO:0000259" key="1">
    <source>
        <dbReference type="SMART" id="SM01007"/>
    </source>
</evidence>
<dbReference type="InterPro" id="IPR051017">
    <property type="entry name" value="Aldolase-II_Adducin_sf"/>
</dbReference>
<reference evidence="2" key="1">
    <citation type="submission" date="2021-10" db="EMBL/GenBank/DDBJ databases">
        <authorList>
            <person name="Piombo E."/>
        </authorList>
    </citation>
    <scope>NUCLEOTIDE SEQUENCE</scope>
</reference>
<dbReference type="SMART" id="SM01007">
    <property type="entry name" value="Aldolase_II"/>
    <property type="match status" value="1"/>
</dbReference>
<dbReference type="SUPFAM" id="SSF53639">
    <property type="entry name" value="AraD/HMP-PK domain-like"/>
    <property type="match status" value="1"/>
</dbReference>
<protein>
    <recommendedName>
        <fullName evidence="1">Class II aldolase/adducin N-terminal domain-containing protein</fullName>
    </recommendedName>
</protein>
<gene>
    <name evidence="2" type="ORF">CBYS24578_00015316</name>
</gene>
<dbReference type="Gene3D" id="3.40.225.10">
    <property type="entry name" value="Class II aldolase/adducin N-terminal domain"/>
    <property type="match status" value="1"/>
</dbReference>